<dbReference type="RefSeq" id="WP_386105856.1">
    <property type="nucleotide sequence ID" value="NZ_JBHTJR010000023.1"/>
</dbReference>
<dbReference type="InterPro" id="IPR025665">
    <property type="entry name" value="Beta-barrel_OMP_2"/>
</dbReference>
<protein>
    <submittedName>
        <fullName evidence="2">Porin family protein</fullName>
    </submittedName>
</protein>
<accession>A0ABW3JQM5</accession>
<dbReference type="Pfam" id="PF13568">
    <property type="entry name" value="OMP_b-brl_2"/>
    <property type="match status" value="1"/>
</dbReference>
<name>A0ABW3JQM5_9FLAO</name>
<organism evidence="2 3">
    <name type="scientific">Tenacibaculum geojense</name>
    <dbReference type="NCBI Taxonomy" id="915352"/>
    <lineage>
        <taxon>Bacteria</taxon>
        <taxon>Pseudomonadati</taxon>
        <taxon>Bacteroidota</taxon>
        <taxon>Flavobacteriia</taxon>
        <taxon>Flavobacteriales</taxon>
        <taxon>Flavobacteriaceae</taxon>
        <taxon>Tenacibaculum</taxon>
    </lineage>
</organism>
<reference evidence="3" key="1">
    <citation type="journal article" date="2019" name="Int. J. Syst. Evol. Microbiol.">
        <title>The Global Catalogue of Microorganisms (GCM) 10K type strain sequencing project: providing services to taxonomists for standard genome sequencing and annotation.</title>
        <authorList>
            <consortium name="The Broad Institute Genomics Platform"/>
            <consortium name="The Broad Institute Genome Sequencing Center for Infectious Disease"/>
            <person name="Wu L."/>
            <person name="Ma J."/>
        </authorList>
    </citation>
    <scope>NUCLEOTIDE SEQUENCE [LARGE SCALE GENOMIC DNA]</scope>
    <source>
        <strain evidence="3">CCUG 60527</strain>
    </source>
</reference>
<evidence type="ECO:0000313" key="2">
    <source>
        <dbReference type="EMBL" id="MFD0992500.1"/>
    </source>
</evidence>
<dbReference type="Proteomes" id="UP001597062">
    <property type="component" value="Unassembled WGS sequence"/>
</dbReference>
<gene>
    <name evidence="2" type="ORF">ACFQ1U_04730</name>
</gene>
<feature type="domain" description="Outer membrane protein beta-barrel" evidence="1">
    <location>
        <begin position="18"/>
        <end position="195"/>
    </location>
</feature>
<sequence length="220" mass="25593">MQKLFIFICFIFIANVSAQIDSLRIGDRYLEDQLYANITYNVLLDRPFGEENRGFSYGLSAGYVRDIPFNKSGNFAMGIGVGYNYDVFTHSLQVVNTNEVTYNTGVTANKIYLHNIEFPIQFRWRTSDAVTYSFWRIYTGVRLSYNLRNSFSYELNDVKYEFKNINAYNNFQYGLELNAGYGAFNFFVYYGLQTMFKDVNIDGVHVNTKITKFGISFFLL</sequence>
<evidence type="ECO:0000259" key="1">
    <source>
        <dbReference type="Pfam" id="PF13568"/>
    </source>
</evidence>
<proteinExistence type="predicted"/>
<keyword evidence="3" id="KW-1185">Reference proteome</keyword>
<comment type="caution">
    <text evidence="2">The sequence shown here is derived from an EMBL/GenBank/DDBJ whole genome shotgun (WGS) entry which is preliminary data.</text>
</comment>
<evidence type="ECO:0000313" key="3">
    <source>
        <dbReference type="Proteomes" id="UP001597062"/>
    </source>
</evidence>
<dbReference type="EMBL" id="JBHTJR010000023">
    <property type="protein sequence ID" value="MFD0992500.1"/>
    <property type="molecule type" value="Genomic_DNA"/>
</dbReference>